<comment type="caution">
    <text evidence="15">The sequence shown here is derived from an EMBL/GenBank/DDBJ whole genome shotgun (WGS) entry which is preliminary data.</text>
</comment>
<evidence type="ECO:0000256" key="7">
    <source>
        <dbReference type="ARBA" id="ARBA00022729"/>
    </source>
</evidence>
<keyword evidence="6" id="KW-0964">Secreted</keyword>
<dbReference type="GeneID" id="38124344"/>
<comment type="catalytic activity">
    <reaction evidence="1 12">
        <text>Hydrolysis of terminal, non-reducing alpha-D-galactose residues in alpha-D-galactosides, including galactose oligosaccharides, galactomannans and galactolipids.</text>
        <dbReference type="EC" id="3.2.1.22"/>
    </reaction>
</comment>
<comment type="subcellular location">
    <subcellularLocation>
        <location evidence="3">Secreted</location>
    </subcellularLocation>
</comment>
<comment type="similarity">
    <text evidence="4 12">Belongs to the glycosyl hydrolase 27 family.</text>
</comment>
<reference evidence="15" key="1">
    <citation type="submission" date="2018-08" db="EMBL/GenBank/DDBJ databases">
        <title>Draft genome sequence of azole-resistant Aspergillus thermomutatus (Neosartorya pseudofischeri) strain HMR AF 39, isolated from a human nasal aspirate.</title>
        <authorList>
            <person name="Parent-Michaud M."/>
            <person name="Dufresne P.J."/>
            <person name="Fournier E."/>
            <person name="Martineau C."/>
            <person name="Moreira S."/>
            <person name="Perkins V."/>
            <person name="De Repentigny L."/>
            <person name="Dufresne S.F."/>
        </authorList>
    </citation>
    <scope>NUCLEOTIDE SEQUENCE [LARGE SCALE GENOMIC DNA]</scope>
    <source>
        <strain evidence="15">HMR AF 39</strain>
    </source>
</reference>
<keyword evidence="16" id="KW-1185">Reference proteome</keyword>
<proteinExistence type="inferred from homology"/>
<feature type="chain" id="PRO_5017247036" description="Alpha-galactosidase" evidence="13">
    <location>
        <begin position="20"/>
        <end position="485"/>
    </location>
</feature>
<dbReference type="InterPro" id="IPR041233">
    <property type="entry name" value="Melibiase_C"/>
</dbReference>
<dbReference type="Gene3D" id="2.60.40.1180">
    <property type="entry name" value="Golgi alpha-mannosidase II"/>
    <property type="match status" value="1"/>
</dbReference>
<evidence type="ECO:0000256" key="8">
    <source>
        <dbReference type="ARBA" id="ARBA00022801"/>
    </source>
</evidence>
<dbReference type="PROSITE" id="PS00512">
    <property type="entry name" value="ALPHA_GALACTOSIDASE"/>
    <property type="match status" value="1"/>
</dbReference>
<evidence type="ECO:0000256" key="9">
    <source>
        <dbReference type="ARBA" id="ARBA00023157"/>
    </source>
</evidence>
<keyword evidence="8 12" id="KW-0378">Hydrolase</keyword>
<gene>
    <name evidence="15" type="ORF">CDV56_102370</name>
</gene>
<keyword evidence="11 12" id="KW-0326">Glycosidase</keyword>
<dbReference type="STRING" id="41047.A0A397G479"/>
<organism evidence="15 16">
    <name type="scientific">Aspergillus thermomutatus</name>
    <name type="common">Neosartorya pseudofischeri</name>
    <dbReference type="NCBI Taxonomy" id="41047"/>
    <lineage>
        <taxon>Eukaryota</taxon>
        <taxon>Fungi</taxon>
        <taxon>Dikarya</taxon>
        <taxon>Ascomycota</taxon>
        <taxon>Pezizomycotina</taxon>
        <taxon>Eurotiomycetes</taxon>
        <taxon>Eurotiomycetidae</taxon>
        <taxon>Eurotiales</taxon>
        <taxon>Aspergillaceae</taxon>
        <taxon>Aspergillus</taxon>
        <taxon>Aspergillus subgen. Fumigati</taxon>
    </lineage>
</organism>
<evidence type="ECO:0000256" key="13">
    <source>
        <dbReference type="SAM" id="SignalP"/>
    </source>
</evidence>
<evidence type="ECO:0000313" key="16">
    <source>
        <dbReference type="Proteomes" id="UP000215305"/>
    </source>
</evidence>
<feature type="signal peptide" evidence="13">
    <location>
        <begin position="1"/>
        <end position="19"/>
    </location>
</feature>
<dbReference type="FunFam" id="3.20.20.70:FF:000202">
    <property type="entry name" value="Alpha-galactosidase"/>
    <property type="match status" value="1"/>
</dbReference>
<dbReference type="GO" id="GO:0005576">
    <property type="term" value="C:extracellular region"/>
    <property type="evidence" value="ECO:0007669"/>
    <property type="project" value="UniProtKB-SubCell"/>
</dbReference>
<protein>
    <recommendedName>
        <fullName evidence="5 12">Alpha-galactosidase</fullName>
        <ecNumber evidence="5 12">3.2.1.22</ecNumber>
    </recommendedName>
    <alternativeName>
        <fullName evidence="12">Melibiase</fullName>
    </alternativeName>
</protein>
<dbReference type="InterPro" id="IPR013785">
    <property type="entry name" value="Aldolase_TIM"/>
</dbReference>
<evidence type="ECO:0000256" key="3">
    <source>
        <dbReference type="ARBA" id="ARBA00004613"/>
    </source>
</evidence>
<dbReference type="Gene3D" id="3.20.20.70">
    <property type="entry name" value="Aldolase class I"/>
    <property type="match status" value="1"/>
</dbReference>
<dbReference type="InterPro" id="IPR013780">
    <property type="entry name" value="Glyco_hydro_b"/>
</dbReference>
<dbReference type="PRINTS" id="PR00748">
    <property type="entry name" value="MELIBIASE"/>
</dbReference>
<evidence type="ECO:0000256" key="10">
    <source>
        <dbReference type="ARBA" id="ARBA00023180"/>
    </source>
</evidence>
<dbReference type="CDD" id="cd14792">
    <property type="entry name" value="GH27"/>
    <property type="match status" value="1"/>
</dbReference>
<accession>A0A397G479</accession>
<evidence type="ECO:0000256" key="6">
    <source>
        <dbReference type="ARBA" id="ARBA00022525"/>
    </source>
</evidence>
<evidence type="ECO:0000256" key="1">
    <source>
        <dbReference type="ARBA" id="ARBA00001255"/>
    </source>
</evidence>
<keyword evidence="10" id="KW-0325">Glycoprotein</keyword>
<dbReference type="InterPro" id="IPR002241">
    <property type="entry name" value="Glyco_hydro_27"/>
</dbReference>
<dbReference type="InterPro" id="IPR017853">
    <property type="entry name" value="GH"/>
</dbReference>
<dbReference type="PANTHER" id="PTHR11452:SF75">
    <property type="entry name" value="ALPHA-GALACTOSIDASE MEL1"/>
    <property type="match status" value="1"/>
</dbReference>
<dbReference type="Proteomes" id="UP000215305">
    <property type="component" value="Unassembled WGS sequence"/>
</dbReference>
<evidence type="ECO:0000256" key="12">
    <source>
        <dbReference type="RuleBase" id="RU361168"/>
    </source>
</evidence>
<dbReference type="GO" id="GO:0004557">
    <property type="term" value="F:alpha-galactosidase activity"/>
    <property type="evidence" value="ECO:0007669"/>
    <property type="project" value="UniProtKB-EC"/>
</dbReference>
<dbReference type="EC" id="3.2.1.22" evidence="5 12"/>
<dbReference type="InterPro" id="IPR006215">
    <property type="entry name" value="Glyco_hydro_melibiase"/>
</dbReference>
<dbReference type="OrthoDB" id="5795902at2759"/>
<dbReference type="RefSeq" id="XP_026609925.1">
    <property type="nucleotide sequence ID" value="XM_026755989.1"/>
</dbReference>
<dbReference type="EMBL" id="NKHU02000391">
    <property type="protein sequence ID" value="RHZ43663.1"/>
    <property type="molecule type" value="Genomic_DNA"/>
</dbReference>
<dbReference type="Pfam" id="PF17801">
    <property type="entry name" value="Melibiase_C"/>
    <property type="match status" value="1"/>
</dbReference>
<dbReference type="InterPro" id="IPR000111">
    <property type="entry name" value="Glyco_hydro_27/36_CS"/>
</dbReference>
<feature type="domain" description="Alpha galactosidase C-terminal" evidence="14">
    <location>
        <begin position="340"/>
        <end position="405"/>
    </location>
</feature>
<dbReference type="Pfam" id="PF16499">
    <property type="entry name" value="Melibiase_2"/>
    <property type="match status" value="1"/>
</dbReference>
<dbReference type="PANTHER" id="PTHR11452">
    <property type="entry name" value="ALPHA-GALACTOSIDASE/ALPHA-N-ACETYLGALACTOSAMINIDASE"/>
    <property type="match status" value="1"/>
</dbReference>
<name>A0A397G479_ASPTH</name>
<sequence length="485" mass="52720">MGLASLLLSAALFGLKVSALNNGLAQAPQMGWNTWNSFACELNETVILNAAERIVSLGFRDLGYDYVVMDDCWSAGRNSSGYLIADSDKFPNGIAHLADKIHELGLKIGIYSSAGRWTCARYEGSLGYEEKDAALWASWGIDYLKYDNCYNEGEEGTPKLSFDRYNAMGKALNATGRPILYSLCNWGVDGPWNFAPTIANSWRTTGDLANVWDRDDVNCPCSELEGLDCKLPGYKCSIMNVVNKAVYYPSKAIPGAWNDLDMLQVGNGGLTDDEAIAHMSLWAALKSPLLMTNVMTKIDPQTLSILQNPAVLAVSQDPTASSAVRQWRYFVDDVDENGKGEIQMYSGPLSGGDQLVLLLNAGSKAREMNATLADIFWENGPKGTASQVKQSWDVYDLWANRMSNETAAAIINGTYASQSDGPSPYNLTAMGGAREVYSQSLPSTSKVLMGSKVGTVQPSGTVKAQVRPHGVAMLRLRATDQKDEL</sequence>
<keyword evidence="7 13" id="KW-0732">Signal</keyword>
<evidence type="ECO:0000256" key="5">
    <source>
        <dbReference type="ARBA" id="ARBA00012755"/>
    </source>
</evidence>
<comment type="function">
    <text evidence="2">Hydrolyzes a variety of simple alpha-D-galactoside as well as more complex molecules such as oligosaccharides and polysaccharides.</text>
</comment>
<dbReference type="AlphaFoldDB" id="A0A397G479"/>
<dbReference type="SUPFAM" id="SSF51011">
    <property type="entry name" value="Glycosyl hydrolase domain"/>
    <property type="match status" value="1"/>
</dbReference>
<keyword evidence="9 12" id="KW-1015">Disulfide bond</keyword>
<dbReference type="GO" id="GO:0005995">
    <property type="term" value="P:melibiose catabolic process"/>
    <property type="evidence" value="ECO:0007669"/>
    <property type="project" value="UniProtKB-ARBA"/>
</dbReference>
<dbReference type="VEuPathDB" id="FungiDB:CDV56_102370"/>
<evidence type="ECO:0000259" key="14">
    <source>
        <dbReference type="Pfam" id="PF17801"/>
    </source>
</evidence>
<dbReference type="SUPFAM" id="SSF51445">
    <property type="entry name" value="(Trans)glycosidases"/>
    <property type="match status" value="1"/>
</dbReference>
<evidence type="ECO:0000256" key="11">
    <source>
        <dbReference type="ARBA" id="ARBA00023295"/>
    </source>
</evidence>
<dbReference type="PRINTS" id="PR00740">
    <property type="entry name" value="GLHYDRLASE27"/>
</dbReference>
<evidence type="ECO:0000256" key="2">
    <source>
        <dbReference type="ARBA" id="ARBA00003969"/>
    </source>
</evidence>
<evidence type="ECO:0000256" key="4">
    <source>
        <dbReference type="ARBA" id="ARBA00009743"/>
    </source>
</evidence>
<evidence type="ECO:0000313" key="15">
    <source>
        <dbReference type="EMBL" id="RHZ43663.1"/>
    </source>
</evidence>